<comment type="caution">
    <text evidence="2">The sequence shown here is derived from an EMBL/GenBank/DDBJ whole genome shotgun (WGS) entry which is preliminary data.</text>
</comment>
<dbReference type="PROSITE" id="PS50181">
    <property type="entry name" value="FBOX"/>
    <property type="match status" value="1"/>
</dbReference>
<sequence length="528" mass="59769">MPSFQSLPPEVTISILKHLNPFDLLSVLQTFNKALFTAAEIAFKPYKEWTRNAQKMVALFPPRSSHSTRRLCPSYPSYIPPLDHDNVSEREEIPRRDYEVLSLDPEGGPYIRCSPPDLVTWMKLDGSFEWLEPLDKDVADEMLPHTGVEGDRPVAPKADVDALVKQVSDLGLLLPVGFEAFVRSNRLHHRIPSTSAWYFRLSKPIKCPAAIDDDQGGHLIRFHFDQQHCAFAYLYLSPSGGHCVLVSQVDVYACFNDDDEINGGQADGDNAVNEGGDADDDSELTKEYFSLAGLSFEEYLVTVYFEGLLSFEADTFEGLENFVKHVYRSPREVEHLRDTNEAIRVFLDAQKWKGVEHYRQSIKIPSSNASAIFTWPWAEPSMSQSTVCITLYIFRGTPDFYFARHVLAYFTSPEDPSFHETVHAQHEDEGDPWKVDRIHRGVDWALSATYLSHVNVGAVRVWKGREMDPVNVVAGTPVEGREQMSDWNCQTFILEGLQALVSEGYQTQEWYDAVEGELMDKLLDGCVG</sequence>
<organism evidence="2 3">
    <name type="scientific">Fusarium mundagurra</name>
    <dbReference type="NCBI Taxonomy" id="1567541"/>
    <lineage>
        <taxon>Eukaryota</taxon>
        <taxon>Fungi</taxon>
        <taxon>Dikarya</taxon>
        <taxon>Ascomycota</taxon>
        <taxon>Pezizomycotina</taxon>
        <taxon>Sordariomycetes</taxon>
        <taxon>Hypocreomycetidae</taxon>
        <taxon>Hypocreales</taxon>
        <taxon>Nectriaceae</taxon>
        <taxon>Fusarium</taxon>
        <taxon>Fusarium fujikuroi species complex</taxon>
    </lineage>
</organism>
<name>A0A8H6DQ24_9HYPO</name>
<dbReference type="EMBL" id="JAAOAN010000065">
    <property type="protein sequence ID" value="KAF5723477.1"/>
    <property type="molecule type" value="Genomic_DNA"/>
</dbReference>
<proteinExistence type="predicted"/>
<dbReference type="AlphaFoldDB" id="A0A8H6DQ24"/>
<reference evidence="2 3" key="1">
    <citation type="submission" date="2020-05" db="EMBL/GenBank/DDBJ databases">
        <title>Identification and distribution of gene clusters putatively required for synthesis of sphingolipid metabolism inhibitors in phylogenetically diverse species of the filamentous fungus Fusarium.</title>
        <authorList>
            <person name="Kim H.-S."/>
            <person name="Busman M."/>
            <person name="Brown D.W."/>
            <person name="Divon H."/>
            <person name="Uhlig S."/>
            <person name="Proctor R.H."/>
        </authorList>
    </citation>
    <scope>NUCLEOTIDE SEQUENCE [LARGE SCALE GENOMIC DNA]</scope>
    <source>
        <strain evidence="2 3">NRRL 66235</strain>
    </source>
</reference>
<keyword evidence="3" id="KW-1185">Reference proteome</keyword>
<evidence type="ECO:0000313" key="3">
    <source>
        <dbReference type="Proteomes" id="UP000544331"/>
    </source>
</evidence>
<dbReference type="InterPro" id="IPR001810">
    <property type="entry name" value="F-box_dom"/>
</dbReference>
<gene>
    <name evidence="2" type="ORF">FMUND_1801</name>
</gene>
<dbReference type="Proteomes" id="UP000544331">
    <property type="component" value="Unassembled WGS sequence"/>
</dbReference>
<evidence type="ECO:0000259" key="1">
    <source>
        <dbReference type="PROSITE" id="PS50181"/>
    </source>
</evidence>
<protein>
    <recommendedName>
        <fullName evidence="1">F-box domain-containing protein</fullName>
    </recommendedName>
</protein>
<feature type="domain" description="F-box" evidence="1">
    <location>
        <begin position="1"/>
        <end position="46"/>
    </location>
</feature>
<dbReference type="OrthoDB" id="59675at2759"/>
<evidence type="ECO:0000313" key="2">
    <source>
        <dbReference type="EMBL" id="KAF5723477.1"/>
    </source>
</evidence>
<accession>A0A8H6DQ24</accession>